<evidence type="ECO:0000313" key="2">
    <source>
        <dbReference type="Proteomes" id="UP001234297"/>
    </source>
</evidence>
<comment type="caution">
    <text evidence="1">The sequence shown here is derived from an EMBL/GenBank/DDBJ whole genome shotgun (WGS) entry which is preliminary data.</text>
</comment>
<keyword evidence="2" id="KW-1185">Reference proteome</keyword>
<dbReference type="EMBL" id="CM056820">
    <property type="protein sequence ID" value="KAJ8616232.1"/>
    <property type="molecule type" value="Genomic_DNA"/>
</dbReference>
<protein>
    <submittedName>
        <fullName evidence="1">Uncharacterized protein</fullName>
    </submittedName>
</protein>
<accession>A0ACC2K5L7</accession>
<organism evidence="1 2">
    <name type="scientific">Persea americana</name>
    <name type="common">Avocado</name>
    <dbReference type="NCBI Taxonomy" id="3435"/>
    <lineage>
        <taxon>Eukaryota</taxon>
        <taxon>Viridiplantae</taxon>
        <taxon>Streptophyta</taxon>
        <taxon>Embryophyta</taxon>
        <taxon>Tracheophyta</taxon>
        <taxon>Spermatophyta</taxon>
        <taxon>Magnoliopsida</taxon>
        <taxon>Magnoliidae</taxon>
        <taxon>Laurales</taxon>
        <taxon>Lauraceae</taxon>
        <taxon>Persea</taxon>
    </lineage>
</organism>
<dbReference type="Proteomes" id="UP001234297">
    <property type="component" value="Chromosome 12"/>
</dbReference>
<gene>
    <name evidence="1" type="ORF">MRB53_035604</name>
</gene>
<reference evidence="1 2" key="1">
    <citation type="journal article" date="2022" name="Hortic Res">
        <title>A haplotype resolved chromosomal level avocado genome allows analysis of novel avocado genes.</title>
        <authorList>
            <person name="Nath O."/>
            <person name="Fletcher S.J."/>
            <person name="Hayward A."/>
            <person name="Shaw L.M."/>
            <person name="Masouleh A.K."/>
            <person name="Furtado A."/>
            <person name="Henry R.J."/>
            <person name="Mitter N."/>
        </authorList>
    </citation>
    <scope>NUCLEOTIDE SEQUENCE [LARGE SCALE GENOMIC DNA]</scope>
    <source>
        <strain evidence="2">cv. Hass</strain>
    </source>
</reference>
<name>A0ACC2K5L7_PERAE</name>
<sequence>MESLQQLAIESFSYRWLSNLRKPSSSFDGLDEHFLEFIPDDDDDEVVGHFIEIEMNPKSHSSMERNIDNQDFFFSVPSSQPLSILHADQLFSNGLLMPLHLLKQGDRESPCSSSYSSSSLSSSSSSLSSSCGKGGFGSVQTHYPFLERCRRSSKRVLWRSSKRILCKYLGFLGPLYRQVVRRKEIGIVGCGNSVITSPRTSITFSPSQFNANFFDSHIESSIKEAVLHCKKSITGPS</sequence>
<evidence type="ECO:0000313" key="1">
    <source>
        <dbReference type="EMBL" id="KAJ8616232.1"/>
    </source>
</evidence>
<proteinExistence type="predicted"/>